<evidence type="ECO:0000313" key="2">
    <source>
        <dbReference type="EMBL" id="KXJ85425.1"/>
    </source>
</evidence>
<dbReference type="Gene3D" id="3.30.9.10">
    <property type="entry name" value="D-Amino Acid Oxidase, subunit A, domain 2"/>
    <property type="match status" value="1"/>
</dbReference>
<dbReference type="GO" id="GO:0005737">
    <property type="term" value="C:cytoplasm"/>
    <property type="evidence" value="ECO:0007669"/>
    <property type="project" value="TreeGrafter"/>
</dbReference>
<proteinExistence type="predicted"/>
<dbReference type="OrthoDB" id="429143at2759"/>
<dbReference type="Pfam" id="PF01266">
    <property type="entry name" value="DAO"/>
    <property type="match status" value="1"/>
</dbReference>
<dbReference type="InParanoid" id="A0A136IKH8"/>
<feature type="domain" description="FAD dependent oxidoreductase" evidence="1">
    <location>
        <begin position="43"/>
        <end position="437"/>
    </location>
</feature>
<evidence type="ECO:0000313" key="3">
    <source>
        <dbReference type="Proteomes" id="UP000070501"/>
    </source>
</evidence>
<dbReference type="AlphaFoldDB" id="A0A136IKH8"/>
<keyword evidence="3" id="KW-1185">Reference proteome</keyword>
<dbReference type="InterPro" id="IPR036188">
    <property type="entry name" value="FAD/NAD-bd_sf"/>
</dbReference>
<dbReference type="PANTHER" id="PTHR13847:SF279">
    <property type="entry name" value="FAD DEPENDENT OXIDOREDUCTASE DOMAIN-CONTAINING PROTEIN-RELATED"/>
    <property type="match status" value="1"/>
</dbReference>
<dbReference type="InterPro" id="IPR006076">
    <property type="entry name" value="FAD-dep_OxRdtase"/>
</dbReference>
<dbReference type="PANTHER" id="PTHR13847">
    <property type="entry name" value="SARCOSINE DEHYDROGENASE-RELATED"/>
    <property type="match status" value="1"/>
</dbReference>
<dbReference type="Gene3D" id="3.50.50.60">
    <property type="entry name" value="FAD/NAD(P)-binding domain"/>
    <property type="match status" value="1"/>
</dbReference>
<dbReference type="Proteomes" id="UP000070501">
    <property type="component" value="Unassembled WGS sequence"/>
</dbReference>
<dbReference type="SUPFAM" id="SSF51905">
    <property type="entry name" value="FAD/NAD(P)-binding domain"/>
    <property type="match status" value="1"/>
</dbReference>
<sequence>MGSAAPPVQGPRPVPNATTPFWRTELHALDSHRSTEQLPAEADVVIIGAGFSGAALAHWIYEDSHQSTSPPPSLVILEAREACSGATGRNGGHFKPDVYSAVPNNIRNHGVKAAIEIADFEAKQLYAIKELIEKEDIDCDFTLSRGCSVILHEGQAKAAEEAHQQLVQSGEAHLRDVQYTGRKHAERVSGVKGALCSWTYPAAHLWPYKLVMHLLQNAVGKGANLQTHTPVAHVSESPDPSTGRWLVTTVERGIIAAKKVLFATNGYTAGVAPQFKDHIVPVRGICGRIVVPGSSAEGEHHSSKPAKQAPFLPMSYGLRYGPSLFDYLIPRNDGSIIVGGTKQTWWHEPEHWYDVADDSTLIEPALKEFENLMQKTYFGWEDTGAYPERIWTGIMGYSTDSMPHVGHMPGKPGQLIMAGFTGHGMPLIYLTARAVVAMMRDDNVTFEDTDVPSPFKASQERLDSMRNAILEGLPTAPGELWEKRL</sequence>
<organism evidence="2 3">
    <name type="scientific">Microdochium bolleyi</name>
    <dbReference type="NCBI Taxonomy" id="196109"/>
    <lineage>
        <taxon>Eukaryota</taxon>
        <taxon>Fungi</taxon>
        <taxon>Dikarya</taxon>
        <taxon>Ascomycota</taxon>
        <taxon>Pezizomycotina</taxon>
        <taxon>Sordariomycetes</taxon>
        <taxon>Xylariomycetidae</taxon>
        <taxon>Xylariales</taxon>
        <taxon>Microdochiaceae</taxon>
        <taxon>Microdochium</taxon>
    </lineage>
</organism>
<dbReference type="EMBL" id="KQ964282">
    <property type="protein sequence ID" value="KXJ85425.1"/>
    <property type="molecule type" value="Genomic_DNA"/>
</dbReference>
<protein>
    <submittedName>
        <fullName evidence="2">FAD dependent oxidoreductase</fullName>
    </submittedName>
</protein>
<gene>
    <name evidence="2" type="ORF">Micbo1qcDRAFT_169422</name>
</gene>
<name>A0A136IKH8_9PEZI</name>
<reference evidence="3" key="1">
    <citation type="submission" date="2016-02" db="EMBL/GenBank/DDBJ databases">
        <title>Draft genome sequence of Microdochium bolleyi, a fungal endophyte of beachgrass.</title>
        <authorList>
            <consortium name="DOE Joint Genome Institute"/>
            <person name="David A.S."/>
            <person name="May G."/>
            <person name="Haridas S."/>
            <person name="Lim J."/>
            <person name="Wang M."/>
            <person name="Labutti K."/>
            <person name="Lipzen A."/>
            <person name="Barry K."/>
            <person name="Grigoriev I.V."/>
        </authorList>
    </citation>
    <scope>NUCLEOTIDE SEQUENCE [LARGE SCALE GENOMIC DNA]</scope>
    <source>
        <strain evidence="3">J235TASD1</strain>
    </source>
</reference>
<evidence type="ECO:0000259" key="1">
    <source>
        <dbReference type="Pfam" id="PF01266"/>
    </source>
</evidence>
<accession>A0A136IKH8</accession>
<dbReference type="STRING" id="196109.A0A136IKH8"/>